<feature type="non-terminal residue" evidence="2">
    <location>
        <position position="261"/>
    </location>
</feature>
<accession>A0A074Z212</accession>
<feature type="transmembrane region" description="Helical" evidence="1">
    <location>
        <begin position="185"/>
        <end position="203"/>
    </location>
</feature>
<protein>
    <submittedName>
        <fullName evidence="2">Uncharacterized protein</fullName>
    </submittedName>
</protein>
<dbReference type="RefSeq" id="XP_009176721.1">
    <property type="nucleotide sequence ID" value="XM_009178457.1"/>
</dbReference>
<dbReference type="Proteomes" id="UP000054324">
    <property type="component" value="Unassembled WGS sequence"/>
</dbReference>
<keyword evidence="1" id="KW-1133">Transmembrane helix</keyword>
<evidence type="ECO:0000313" key="2">
    <source>
        <dbReference type="EMBL" id="KER19532.1"/>
    </source>
</evidence>
<gene>
    <name evidence="2" type="ORF">T265_15514</name>
</gene>
<keyword evidence="3" id="KW-1185">Reference proteome</keyword>
<evidence type="ECO:0000313" key="3">
    <source>
        <dbReference type="Proteomes" id="UP000054324"/>
    </source>
</evidence>
<dbReference type="GeneID" id="20329679"/>
<dbReference type="EMBL" id="KL597184">
    <property type="protein sequence ID" value="KER19532.1"/>
    <property type="molecule type" value="Genomic_DNA"/>
</dbReference>
<organism evidence="2 3">
    <name type="scientific">Opisthorchis viverrini</name>
    <name type="common">Southeast Asian liver fluke</name>
    <dbReference type="NCBI Taxonomy" id="6198"/>
    <lineage>
        <taxon>Eukaryota</taxon>
        <taxon>Metazoa</taxon>
        <taxon>Spiralia</taxon>
        <taxon>Lophotrochozoa</taxon>
        <taxon>Platyhelminthes</taxon>
        <taxon>Trematoda</taxon>
        <taxon>Digenea</taxon>
        <taxon>Opisthorchiida</taxon>
        <taxon>Opisthorchiata</taxon>
        <taxon>Opisthorchiidae</taxon>
        <taxon>Opisthorchis</taxon>
    </lineage>
</organism>
<reference evidence="2 3" key="1">
    <citation type="submission" date="2013-11" db="EMBL/GenBank/DDBJ databases">
        <title>Opisthorchis viverrini - life in the bile duct.</title>
        <authorList>
            <person name="Young N.D."/>
            <person name="Nagarajan N."/>
            <person name="Lin S.J."/>
            <person name="Korhonen P.K."/>
            <person name="Jex A.R."/>
            <person name="Hall R.S."/>
            <person name="Safavi-Hemami H."/>
            <person name="Kaewkong W."/>
            <person name="Bertrand D."/>
            <person name="Gao S."/>
            <person name="Seet Q."/>
            <person name="Wongkham S."/>
            <person name="Teh B.T."/>
            <person name="Wongkham C."/>
            <person name="Intapan P.M."/>
            <person name="Maleewong W."/>
            <person name="Yang X."/>
            <person name="Hu M."/>
            <person name="Wang Z."/>
            <person name="Hofmann A."/>
            <person name="Sternberg P.W."/>
            <person name="Tan P."/>
            <person name="Wang J."/>
            <person name="Gasser R.B."/>
        </authorList>
    </citation>
    <scope>NUCLEOTIDE SEQUENCE [LARGE SCALE GENOMIC DNA]</scope>
</reference>
<dbReference type="AlphaFoldDB" id="A0A074Z212"/>
<proteinExistence type="predicted"/>
<name>A0A074Z212_OPIVI</name>
<dbReference type="KEGG" id="ovi:T265_15514"/>
<keyword evidence="1" id="KW-0812">Transmembrane</keyword>
<keyword evidence="1" id="KW-0472">Membrane</keyword>
<evidence type="ECO:0000256" key="1">
    <source>
        <dbReference type="SAM" id="Phobius"/>
    </source>
</evidence>
<dbReference type="CTD" id="20329679"/>
<sequence length="261" mass="29868">MAARHRNGTTAERLSLSWKTAAKHLLEEPVHSPKALLSQYCQRLNVPSVHQELLNLCQIRKDYQQRPLMMSGRSVSLFDMQYASSKLHNRTLRTFYLSFTNKSPFSPQNAKRPAWCFIIEKTNHSTVTYFRCLAAMSPEGNMRAGIRLGYSWDAQTYTGKVEMVRTIDLPNLLSFEFWFRHSVCTAWFVVIFCFVMTIVIIIITDSMWSVFSTDASLSYTHGLSEKLIIKEGIKVDRGLSAGLLQSFRIAYVSKHSFSQSG</sequence>